<feature type="region of interest" description="Disordered" evidence="1">
    <location>
        <begin position="64"/>
        <end position="83"/>
    </location>
</feature>
<dbReference type="AlphaFoldDB" id="A0A6I4URZ8"/>
<keyword evidence="3" id="KW-1185">Reference proteome</keyword>
<organism evidence="2 3">
    <name type="scientific">Croceibacterium soli</name>
    <dbReference type="NCBI Taxonomy" id="1739690"/>
    <lineage>
        <taxon>Bacteria</taxon>
        <taxon>Pseudomonadati</taxon>
        <taxon>Pseudomonadota</taxon>
        <taxon>Alphaproteobacteria</taxon>
        <taxon>Sphingomonadales</taxon>
        <taxon>Erythrobacteraceae</taxon>
        <taxon>Croceibacterium</taxon>
    </lineage>
</organism>
<name>A0A6I4URZ8_9SPHN</name>
<accession>A0A6I4URZ8</accession>
<dbReference type="RefSeq" id="WP_160745151.1">
    <property type="nucleotide sequence ID" value="NZ_WTYK01000001.1"/>
</dbReference>
<evidence type="ECO:0000313" key="2">
    <source>
        <dbReference type="EMBL" id="MXP40307.1"/>
    </source>
</evidence>
<protein>
    <submittedName>
        <fullName evidence="2">Uncharacterized protein</fullName>
    </submittedName>
</protein>
<evidence type="ECO:0000256" key="1">
    <source>
        <dbReference type="SAM" id="MobiDB-lite"/>
    </source>
</evidence>
<dbReference type="EMBL" id="WTYK01000001">
    <property type="protein sequence ID" value="MXP40307.1"/>
    <property type="molecule type" value="Genomic_DNA"/>
</dbReference>
<comment type="caution">
    <text evidence="2">The sequence shown here is derived from an EMBL/GenBank/DDBJ whole genome shotgun (WGS) entry which is preliminary data.</text>
</comment>
<gene>
    <name evidence="2" type="ORF">GRI75_01445</name>
</gene>
<sequence length="83" mass="8476">MIGKIIGAIAGAKVAQHSRNVGGTGGALLGAAAVPLIRRMSLPAMLVLGAGGYAYKKWSDRREAEQAKRKSFETPPKAASAGA</sequence>
<evidence type="ECO:0000313" key="3">
    <source>
        <dbReference type="Proteomes" id="UP000469159"/>
    </source>
</evidence>
<reference evidence="2 3" key="1">
    <citation type="submission" date="2019-12" db="EMBL/GenBank/DDBJ databases">
        <title>Genomic-based taxomic classification of the family Erythrobacteraceae.</title>
        <authorList>
            <person name="Xu L."/>
        </authorList>
    </citation>
    <scope>NUCLEOTIDE SEQUENCE [LARGE SCALE GENOMIC DNA]</scope>
    <source>
        <strain evidence="2 3">MCCC 1K02066</strain>
    </source>
</reference>
<proteinExistence type="predicted"/>
<dbReference type="Proteomes" id="UP000469159">
    <property type="component" value="Unassembled WGS sequence"/>
</dbReference>
<dbReference type="OrthoDB" id="7392176at2"/>